<keyword evidence="1" id="KW-0808">Transferase</keyword>
<evidence type="ECO:0000256" key="1">
    <source>
        <dbReference type="ARBA" id="ARBA00022679"/>
    </source>
</evidence>
<keyword evidence="2 5" id="KW-0547">Nucleotide-binding</keyword>
<evidence type="ECO:0000313" key="9">
    <source>
        <dbReference type="Proteomes" id="UP000054408"/>
    </source>
</evidence>
<evidence type="ECO:0000256" key="4">
    <source>
        <dbReference type="ARBA" id="ARBA00022840"/>
    </source>
</evidence>
<dbReference type="InterPro" id="IPR001245">
    <property type="entry name" value="Ser-Thr/Tyr_kinase_cat_dom"/>
</dbReference>
<evidence type="ECO:0000259" key="7">
    <source>
        <dbReference type="PROSITE" id="PS50011"/>
    </source>
</evidence>
<dbReference type="STRING" id="461836.A0A0L0D7F3"/>
<feature type="non-terminal residue" evidence="8">
    <location>
        <position position="1"/>
    </location>
</feature>
<dbReference type="OrthoDB" id="346907at2759"/>
<feature type="binding site" evidence="5">
    <location>
        <position position="844"/>
    </location>
    <ligand>
        <name>ATP</name>
        <dbReference type="ChEBI" id="CHEBI:30616"/>
    </ligand>
</feature>
<proteinExistence type="predicted"/>
<evidence type="ECO:0000256" key="3">
    <source>
        <dbReference type="ARBA" id="ARBA00022777"/>
    </source>
</evidence>
<dbReference type="Pfam" id="PF07714">
    <property type="entry name" value="PK_Tyr_Ser-Thr"/>
    <property type="match status" value="3"/>
</dbReference>
<name>A0A0L0D7F3_THETB</name>
<dbReference type="InterPro" id="IPR011009">
    <property type="entry name" value="Kinase-like_dom_sf"/>
</dbReference>
<dbReference type="SUPFAM" id="SSF53850">
    <property type="entry name" value="Periplasmic binding protein-like II"/>
    <property type="match status" value="2"/>
</dbReference>
<accession>A0A0L0D7F3</accession>
<feature type="region of interest" description="Disordered" evidence="6">
    <location>
        <begin position="74"/>
        <end position="101"/>
    </location>
</feature>
<dbReference type="GeneID" id="25563241"/>
<keyword evidence="9" id="KW-1185">Reference proteome</keyword>
<dbReference type="RefSeq" id="XP_013759997.1">
    <property type="nucleotide sequence ID" value="XM_013904543.1"/>
</dbReference>
<dbReference type="Gene3D" id="1.10.510.10">
    <property type="entry name" value="Transferase(Phosphotransferase) domain 1"/>
    <property type="match status" value="3"/>
</dbReference>
<feature type="region of interest" description="Disordered" evidence="6">
    <location>
        <begin position="30"/>
        <end position="51"/>
    </location>
</feature>
<dbReference type="PANTHER" id="PTHR44329">
    <property type="entry name" value="SERINE/THREONINE-PROTEIN KINASE TNNI3K-RELATED"/>
    <property type="match status" value="1"/>
</dbReference>
<reference evidence="8 9" key="1">
    <citation type="submission" date="2010-05" db="EMBL/GenBank/DDBJ databases">
        <title>The Genome Sequence of Thecamonas trahens ATCC 50062.</title>
        <authorList>
            <consortium name="The Broad Institute Genome Sequencing Platform"/>
            <person name="Russ C."/>
            <person name="Cuomo C."/>
            <person name="Shea T."/>
            <person name="Young S.K."/>
            <person name="Zeng Q."/>
            <person name="Koehrsen M."/>
            <person name="Haas B."/>
            <person name="Borodovsky M."/>
            <person name="Guigo R."/>
            <person name="Alvarado L."/>
            <person name="Berlin A."/>
            <person name="Bochicchio J."/>
            <person name="Borenstein D."/>
            <person name="Chapman S."/>
            <person name="Chen Z."/>
            <person name="Freedman E."/>
            <person name="Gellesch M."/>
            <person name="Goldberg J."/>
            <person name="Griggs A."/>
            <person name="Gujja S."/>
            <person name="Heilman E."/>
            <person name="Heiman D."/>
            <person name="Hepburn T."/>
            <person name="Howarth C."/>
            <person name="Jen D."/>
            <person name="Larson L."/>
            <person name="Mehta T."/>
            <person name="Park D."/>
            <person name="Pearson M."/>
            <person name="Roberts A."/>
            <person name="Saif S."/>
            <person name="Shenoy N."/>
            <person name="Sisk P."/>
            <person name="Stolte C."/>
            <person name="Sykes S."/>
            <person name="Thomson T."/>
            <person name="Walk T."/>
            <person name="White J."/>
            <person name="Yandava C."/>
            <person name="Burger G."/>
            <person name="Gray M.W."/>
            <person name="Holland P.W.H."/>
            <person name="King N."/>
            <person name="Lang F.B.F."/>
            <person name="Roger A.J."/>
            <person name="Ruiz-Trillo I."/>
            <person name="Lander E."/>
            <person name="Nusbaum C."/>
        </authorList>
    </citation>
    <scope>NUCLEOTIDE SEQUENCE [LARGE SCALE GENOMIC DNA]</scope>
    <source>
        <strain evidence="8 9">ATCC 50062</strain>
    </source>
</reference>
<feature type="region of interest" description="Disordered" evidence="6">
    <location>
        <begin position="1303"/>
        <end position="1341"/>
    </location>
</feature>
<feature type="compositionally biased region" description="Gly residues" evidence="6">
    <location>
        <begin position="1311"/>
        <end position="1320"/>
    </location>
</feature>
<dbReference type="PROSITE" id="PS00107">
    <property type="entry name" value="PROTEIN_KINASE_ATP"/>
    <property type="match status" value="1"/>
</dbReference>
<dbReference type="PROSITE" id="PS50011">
    <property type="entry name" value="PROTEIN_KINASE_DOM"/>
    <property type="match status" value="2"/>
</dbReference>
<evidence type="ECO:0000256" key="5">
    <source>
        <dbReference type="PROSITE-ProRule" id="PRU10141"/>
    </source>
</evidence>
<evidence type="ECO:0000256" key="6">
    <source>
        <dbReference type="SAM" id="MobiDB-lite"/>
    </source>
</evidence>
<protein>
    <submittedName>
        <fullName evidence="8">TKL protein kinase</fullName>
    </submittedName>
</protein>
<dbReference type="InterPro" id="IPR017441">
    <property type="entry name" value="Protein_kinase_ATP_BS"/>
</dbReference>
<dbReference type="GO" id="GO:0005524">
    <property type="term" value="F:ATP binding"/>
    <property type="evidence" value="ECO:0007669"/>
    <property type="project" value="UniProtKB-UniRule"/>
</dbReference>
<gene>
    <name evidence="8" type="ORF">AMSG_03656</name>
</gene>
<feature type="domain" description="Protein kinase" evidence="7">
    <location>
        <begin position="817"/>
        <end position="1129"/>
    </location>
</feature>
<dbReference type="SUPFAM" id="SSF56112">
    <property type="entry name" value="Protein kinase-like (PK-like)"/>
    <property type="match status" value="2"/>
</dbReference>
<organism evidence="8 9">
    <name type="scientific">Thecamonas trahens ATCC 50062</name>
    <dbReference type="NCBI Taxonomy" id="461836"/>
    <lineage>
        <taxon>Eukaryota</taxon>
        <taxon>Apusozoa</taxon>
        <taxon>Apusomonadida</taxon>
        <taxon>Apusomonadidae</taxon>
        <taxon>Thecamonas</taxon>
    </lineage>
</organism>
<dbReference type="Gene3D" id="3.40.190.10">
    <property type="entry name" value="Periplasmic binding protein-like II"/>
    <property type="match status" value="3"/>
</dbReference>
<keyword evidence="4 5" id="KW-0067">ATP-binding</keyword>
<dbReference type="GO" id="GO:0004674">
    <property type="term" value="F:protein serine/threonine kinase activity"/>
    <property type="evidence" value="ECO:0007669"/>
    <property type="project" value="TreeGrafter"/>
</dbReference>
<evidence type="ECO:0000256" key="2">
    <source>
        <dbReference type="ARBA" id="ARBA00022741"/>
    </source>
</evidence>
<dbReference type="Proteomes" id="UP000054408">
    <property type="component" value="Unassembled WGS sequence"/>
</dbReference>
<keyword evidence="3 8" id="KW-0418">Kinase</keyword>
<feature type="domain" description="Protein kinase" evidence="7">
    <location>
        <begin position="1455"/>
        <end position="1708"/>
    </location>
</feature>
<evidence type="ECO:0000313" key="8">
    <source>
        <dbReference type="EMBL" id="KNC47228.1"/>
    </source>
</evidence>
<dbReference type="eggNOG" id="KOG0192">
    <property type="taxonomic scope" value="Eukaryota"/>
</dbReference>
<dbReference type="PANTHER" id="PTHR44329:SF288">
    <property type="entry name" value="MITOGEN-ACTIVATED PROTEIN KINASE KINASE KINASE 20"/>
    <property type="match status" value="1"/>
</dbReference>
<dbReference type="EMBL" id="GL349445">
    <property type="protein sequence ID" value="KNC47228.1"/>
    <property type="molecule type" value="Genomic_DNA"/>
</dbReference>
<dbReference type="OMA" id="RETCELM"/>
<dbReference type="InterPro" id="IPR000719">
    <property type="entry name" value="Prot_kinase_dom"/>
</dbReference>
<dbReference type="InterPro" id="IPR051681">
    <property type="entry name" value="Ser/Thr_Kinases-Pseudokinases"/>
</dbReference>
<sequence>RLIRSTWQPHFQGAAIPDALAELHATARGEPPLGLVRDNNANRRQPFSPDEPRRVSIVVSASRRVLLDACKGLADTHVAPPPPPPSSSTSGGGDGGGADTLATDAARRSEVLCAETGTHGTDWTRISYMPIAVSYIVPMVNVPGFMPGLVLDAELVAALWHGSITRWDDPRIAAVNPGLALPDHHVVLIRAILPFVEDLVVRDMLSVMEERGTYNASLFSNLPPNQVPFGTSTNVMYISNSNEPTNAWLALLAATRAIPRTPYSFTIVTSEAFVATGVSRDLFVATMIDGTGGHVQVSEQSVEVAASTLASPNVNVLLAPLPRAWPLTHGEWLAIPTLATKVPRETCELMRQTANGIRRALSSLIVSERAWLYGTRVVPSMARSALDREIYLANCNGEYIADGSSELIVGSGSPLAASALEQSVEVYNAMFGSRVEFSRSSSLDGLDELVTRRAVFASTELPPLENHLTARPGLAAVPFAAAAVVLPYVIPFRTGAPTTLTRLVLSRHVVADIYLGRVTQWADSQIVALNPELAPWLPNSTICIHVLTPAAAEMSGETRILLDALASFSSDAAALAQLAQAGDWPVPCLVEHSTMGALVYEFAFETSGLGYASGHMASALSLRFASLINAAGDVVDATPLTVRAAAANAVNVPATNALLPLVKTLVDQPVPLAWPLVGYTYWVFECSSTAVCAKRRAAFDYLRWALASSDTRALLRSLFFAPLTNATLTAVAANLATCTCGALPLSQVCIGPGCGASDEPVLSTGALAAAITVPLVVICVCALVAGIVLWSSRKHERVTVPASALPSHSIIIPSHELRIGNVIGTGSFGTVFEAQWRGSPVVVKRVREGQSGAGPRLSDLEFVAELMSLAMLRHPNIVMFMGADVEARGIVTEFLPRGSLHAILHNAEFNLPQSLLGWWMHCIALGVDFLHQAGAIHSDLKSPNILLDAGWVPKLADVGIPRIKAAAYGAHRPIAVLADGANTSRSPLHSRLSEVSMSEQGSIMPSPSDASFLDANAAKMPAVAGDNLSSLLWVAPEVVVDGEAGLSPAADVYAFGITMWEMLTRTEPYKGTHPVVAANDVAAAVRRPLLGLVPEWGEAYVPLMTAAWEHEPEERPSFSRLAAQLRGLYSRSSVVLPTTIARPEGHVVAALISVTENAQAVTAALEETHAALTTFHRTIGHLLQNAPEIQGRVADWTLTHVLVVFPLPCHFVAFTSKFLAALSGTRVEARVVAADGRIETLNRSLSRPFSGTYLAFRGPVVDELVSTTAPSAASGVFVAPGLGDAVEATLCALTASAQQFPNFSSDSMGEGTDGGTGSTRGSGSYTLSASRRGSGVSRRPRANRELPVSNLKFRKLLDVATPRVSRVSGELPRANGGGAEALGYWGVVSLVSEASPRIASGQRQDREAKIDSARGRGCARAETTKHMFANQTLSLPELGCGSPILIALPEMIRVLAHATEVGMGSFARICISDIDGQAVLVKLLSEQDLGPQDVVELVAAMASVFRMSHQSEKDLVVHPLAICPFKPCLGIIYPLVEHGSLAAAVDAGRVGGAFARRVAVALAETLASLHADNFVHGSVKPSNVMLYDSGGSRVTLTDAGLSALRGTLSVLSSTSSIIYSSPEVLAGSSADTSATDVFSYASTVYEVVTGQRAFTGESPLDVAQKIMAGNVPYGGCGPRLGAVLGRAWAPLAADRPTMAEVKDLIAALPEDEFCRV</sequence>
<dbReference type="SMART" id="SM00220">
    <property type="entry name" value="S_TKc"/>
    <property type="match status" value="1"/>
</dbReference>
<feature type="compositionally biased region" description="Low complexity" evidence="6">
    <location>
        <begin position="1321"/>
        <end position="1337"/>
    </location>
</feature>